<feature type="region of interest" description="Disordered" evidence="1">
    <location>
        <begin position="1"/>
        <end position="63"/>
    </location>
</feature>
<evidence type="ECO:0000313" key="2">
    <source>
        <dbReference type="EMBL" id="OWM63889.1"/>
    </source>
</evidence>
<proteinExistence type="predicted"/>
<gene>
    <name evidence="2" type="ORF">CDL15_Pgr006151</name>
</gene>
<feature type="compositionally biased region" description="Polar residues" evidence="1">
    <location>
        <begin position="45"/>
        <end position="61"/>
    </location>
</feature>
<evidence type="ECO:0000313" key="3">
    <source>
        <dbReference type="Proteomes" id="UP000197138"/>
    </source>
</evidence>
<accession>A0A218VUD5</accession>
<dbReference type="AlphaFoldDB" id="A0A218VUD5"/>
<dbReference type="Proteomes" id="UP000197138">
    <property type="component" value="Unassembled WGS sequence"/>
</dbReference>
<protein>
    <submittedName>
        <fullName evidence="2">Uncharacterized protein</fullName>
    </submittedName>
</protein>
<dbReference type="EMBL" id="MTKT01005880">
    <property type="protein sequence ID" value="OWM63889.1"/>
    <property type="molecule type" value="Genomic_DNA"/>
</dbReference>
<organism evidence="2 3">
    <name type="scientific">Punica granatum</name>
    <name type="common">Pomegranate</name>
    <dbReference type="NCBI Taxonomy" id="22663"/>
    <lineage>
        <taxon>Eukaryota</taxon>
        <taxon>Viridiplantae</taxon>
        <taxon>Streptophyta</taxon>
        <taxon>Embryophyta</taxon>
        <taxon>Tracheophyta</taxon>
        <taxon>Spermatophyta</taxon>
        <taxon>Magnoliopsida</taxon>
        <taxon>eudicotyledons</taxon>
        <taxon>Gunneridae</taxon>
        <taxon>Pentapetalae</taxon>
        <taxon>rosids</taxon>
        <taxon>malvids</taxon>
        <taxon>Myrtales</taxon>
        <taxon>Lythraceae</taxon>
        <taxon>Punica</taxon>
    </lineage>
</organism>
<comment type="caution">
    <text evidence="2">The sequence shown here is derived from an EMBL/GenBank/DDBJ whole genome shotgun (WGS) entry which is preliminary data.</text>
</comment>
<sequence>MAKGHSGLAKLKHKIAKGDDDISAKAKPTRGKDVSPTQKPVKGPSSFSKRGSDPGPSSSKVNTRRLEILLGEHVMVDHYLEVEGHIKALVSIRDEQGYYRLGIDKAIGISILGAVAISS</sequence>
<evidence type="ECO:0000256" key="1">
    <source>
        <dbReference type="SAM" id="MobiDB-lite"/>
    </source>
</evidence>
<name>A0A218VUD5_PUNGR</name>
<reference evidence="3" key="1">
    <citation type="journal article" date="2017" name="Plant J.">
        <title>The pomegranate (Punica granatum L.) genome and the genomics of punicalagin biosynthesis.</title>
        <authorList>
            <person name="Qin G."/>
            <person name="Xu C."/>
            <person name="Ming R."/>
            <person name="Tang H."/>
            <person name="Guyot R."/>
            <person name="Kramer E.M."/>
            <person name="Hu Y."/>
            <person name="Yi X."/>
            <person name="Qi Y."/>
            <person name="Xu X."/>
            <person name="Gao Z."/>
            <person name="Pan H."/>
            <person name="Jian J."/>
            <person name="Tian Y."/>
            <person name="Yue Z."/>
            <person name="Xu Y."/>
        </authorList>
    </citation>
    <scope>NUCLEOTIDE SEQUENCE [LARGE SCALE GENOMIC DNA]</scope>
    <source>
        <strain evidence="3">cv. Dabenzi</strain>
    </source>
</reference>